<accession>A0AAN8YW09</accession>
<protein>
    <submittedName>
        <fullName evidence="1">Uncharacterized protein</fullName>
    </submittedName>
</protein>
<dbReference type="AlphaFoldDB" id="A0AAN8YW09"/>
<gene>
    <name evidence="1" type="ORF">RJ641_017910</name>
</gene>
<proteinExistence type="predicted"/>
<dbReference type="PANTHER" id="PTHR36350:SF2">
    <property type="entry name" value="PROTEIN, PUTATIVE-RELATED"/>
    <property type="match status" value="1"/>
</dbReference>
<dbReference type="Proteomes" id="UP001370490">
    <property type="component" value="Unassembled WGS sequence"/>
</dbReference>
<evidence type="ECO:0000313" key="1">
    <source>
        <dbReference type="EMBL" id="KAK6917159.1"/>
    </source>
</evidence>
<dbReference type="EMBL" id="JBAMMX010000023">
    <property type="protein sequence ID" value="KAK6917159.1"/>
    <property type="molecule type" value="Genomic_DNA"/>
</dbReference>
<organism evidence="1 2">
    <name type="scientific">Dillenia turbinata</name>
    <dbReference type="NCBI Taxonomy" id="194707"/>
    <lineage>
        <taxon>Eukaryota</taxon>
        <taxon>Viridiplantae</taxon>
        <taxon>Streptophyta</taxon>
        <taxon>Embryophyta</taxon>
        <taxon>Tracheophyta</taxon>
        <taxon>Spermatophyta</taxon>
        <taxon>Magnoliopsida</taxon>
        <taxon>eudicotyledons</taxon>
        <taxon>Gunneridae</taxon>
        <taxon>Pentapetalae</taxon>
        <taxon>Dilleniales</taxon>
        <taxon>Dilleniaceae</taxon>
        <taxon>Dillenia</taxon>
    </lineage>
</organism>
<reference evidence="1 2" key="1">
    <citation type="submission" date="2023-12" db="EMBL/GenBank/DDBJ databases">
        <title>A high-quality genome assembly for Dillenia turbinata (Dilleniales).</title>
        <authorList>
            <person name="Chanderbali A."/>
        </authorList>
    </citation>
    <scope>NUCLEOTIDE SEQUENCE [LARGE SCALE GENOMIC DNA]</scope>
    <source>
        <strain evidence="1">LSX21</strain>
        <tissue evidence="1">Leaf</tissue>
    </source>
</reference>
<dbReference type="PANTHER" id="PTHR36350">
    <property type="entry name" value="TRANSMEMBRANE PROTEIN"/>
    <property type="match status" value="1"/>
</dbReference>
<evidence type="ECO:0000313" key="2">
    <source>
        <dbReference type="Proteomes" id="UP001370490"/>
    </source>
</evidence>
<name>A0AAN8YW09_9MAGN</name>
<comment type="caution">
    <text evidence="1">The sequence shown here is derived from an EMBL/GenBank/DDBJ whole genome shotgun (WGS) entry which is preliminary data.</text>
</comment>
<sequence>MLSPSLTLPIYSSLCPQNLKPHLFFVMESSLLLRYVHFPTARARVPCAMAPTLAAKAYPDYAHLASQISRNSIRFSPITCALNLNGLPMLPSSFSQSDNKIDHKNMTSRVSLGASLVLVCVIGIFNCSCRINPCFAEKTDPTLVSYSAQDAVGALLEYFPSLKEYKTQIKRKEKAAIARNYAIEKVKLGKGSEAKNYLESQLVEAKTKLESELKKVSPSSDVDDTVIYELDLAIVEVLIILQSYQEALDRLDAYQKLDPRLHFYRAIAKTMLLAENDKDATSFWTEFRESIKFGPPVTSIVTTVVTTGGSSGSKRPHHD</sequence>
<keyword evidence="2" id="KW-1185">Reference proteome</keyword>